<dbReference type="EMBL" id="GDID01000638">
    <property type="protein sequence ID" value="JAP95968.1"/>
    <property type="molecule type" value="Transcribed_RNA"/>
</dbReference>
<dbReference type="Gene3D" id="2.40.30.10">
    <property type="entry name" value="Translation factors"/>
    <property type="match status" value="1"/>
</dbReference>
<evidence type="ECO:0000313" key="4">
    <source>
        <dbReference type="EMBL" id="JAP95968.1"/>
    </source>
</evidence>
<dbReference type="InterPro" id="IPR009001">
    <property type="entry name" value="Transl_elong_EF1A/Init_IF2_C"/>
</dbReference>
<evidence type="ECO:0000256" key="2">
    <source>
        <dbReference type="ARBA" id="ARBA00023134"/>
    </source>
</evidence>
<proteinExistence type="predicted"/>
<dbReference type="AlphaFoldDB" id="A0A146KII7"/>
<dbReference type="SUPFAM" id="SSF50465">
    <property type="entry name" value="EF-Tu/eEF-1alpha/eIF2-gamma C-terminal domain"/>
    <property type="match status" value="1"/>
</dbReference>
<gene>
    <name evidence="4" type="ORF">TPC1_10856</name>
</gene>
<protein>
    <submittedName>
        <fullName evidence="4">Eukaryotic peptide chain release factor GTP-binding subunit</fullName>
    </submittedName>
</protein>
<feature type="domain" description="GTP-eEF1A C-terminal" evidence="3">
    <location>
        <begin position="28"/>
        <end position="121"/>
    </location>
</feature>
<reference evidence="4" key="1">
    <citation type="submission" date="2015-07" db="EMBL/GenBank/DDBJ databases">
        <title>Adaptation to a free-living lifestyle via gene acquisitions in the diplomonad Trepomonas sp. PC1.</title>
        <authorList>
            <person name="Xu F."/>
            <person name="Jerlstrom-Hultqvist J."/>
            <person name="Kolisko M."/>
            <person name="Simpson A.G.B."/>
            <person name="Roger A.J."/>
            <person name="Svard S.G."/>
            <person name="Andersson J.O."/>
        </authorList>
    </citation>
    <scope>NUCLEOTIDE SEQUENCE</scope>
    <source>
        <strain evidence="4">PC1</strain>
    </source>
</reference>
<keyword evidence="2" id="KW-0342">GTP-binding</keyword>
<sequence>IPPFLRGKPQILCQKSNFCEVSRRFVIKFYCYECKTVICAGFSSIIILNTQICECTVKKVILLKNGKIDPEKKYLTTGQCALLEVECSQQLCLNKFSLEPMMGRCLLKQSYPNQLIGVGLVVKVIYE</sequence>
<evidence type="ECO:0000259" key="3">
    <source>
        <dbReference type="Pfam" id="PF22594"/>
    </source>
</evidence>
<keyword evidence="1" id="KW-0547">Nucleotide-binding</keyword>
<name>A0A146KII7_9EUKA</name>
<dbReference type="GO" id="GO:0005525">
    <property type="term" value="F:GTP binding"/>
    <property type="evidence" value="ECO:0007669"/>
    <property type="project" value="UniProtKB-KW"/>
</dbReference>
<dbReference type="InterPro" id="IPR054696">
    <property type="entry name" value="GTP-eEF1A_C"/>
</dbReference>
<dbReference type="Pfam" id="PF22594">
    <property type="entry name" value="GTP-eEF1A_C"/>
    <property type="match status" value="1"/>
</dbReference>
<accession>A0A146KII7</accession>
<feature type="non-terminal residue" evidence="4">
    <location>
        <position position="1"/>
    </location>
</feature>
<organism evidence="4">
    <name type="scientific">Trepomonas sp. PC1</name>
    <dbReference type="NCBI Taxonomy" id="1076344"/>
    <lineage>
        <taxon>Eukaryota</taxon>
        <taxon>Metamonada</taxon>
        <taxon>Diplomonadida</taxon>
        <taxon>Hexamitidae</taxon>
        <taxon>Hexamitinae</taxon>
        <taxon>Trepomonas</taxon>
    </lineage>
</organism>
<evidence type="ECO:0000256" key="1">
    <source>
        <dbReference type="ARBA" id="ARBA00022741"/>
    </source>
</evidence>